<protein>
    <submittedName>
        <fullName evidence="2">Uncharacterized protein</fullName>
    </submittedName>
</protein>
<sequence>MANGEAARAAAEPLPPGLRRRVAEGALHVPSLPCRGGGRDAGRRVTHREGAGEQRVTPSPAARDLEAQ</sequence>
<keyword evidence="3" id="KW-1185">Reference proteome</keyword>
<dbReference type="EMBL" id="JAAALK010000284">
    <property type="protein sequence ID" value="KAG8067479.1"/>
    <property type="molecule type" value="Genomic_DNA"/>
</dbReference>
<evidence type="ECO:0000313" key="3">
    <source>
        <dbReference type="Proteomes" id="UP000729402"/>
    </source>
</evidence>
<organism evidence="2 3">
    <name type="scientific">Zizania palustris</name>
    <name type="common">Northern wild rice</name>
    <dbReference type="NCBI Taxonomy" id="103762"/>
    <lineage>
        <taxon>Eukaryota</taxon>
        <taxon>Viridiplantae</taxon>
        <taxon>Streptophyta</taxon>
        <taxon>Embryophyta</taxon>
        <taxon>Tracheophyta</taxon>
        <taxon>Spermatophyta</taxon>
        <taxon>Magnoliopsida</taxon>
        <taxon>Liliopsida</taxon>
        <taxon>Poales</taxon>
        <taxon>Poaceae</taxon>
        <taxon>BOP clade</taxon>
        <taxon>Oryzoideae</taxon>
        <taxon>Oryzeae</taxon>
        <taxon>Zizaniinae</taxon>
        <taxon>Zizania</taxon>
    </lineage>
</organism>
<evidence type="ECO:0000256" key="1">
    <source>
        <dbReference type="SAM" id="MobiDB-lite"/>
    </source>
</evidence>
<accession>A0A8J5T3P2</accession>
<comment type="caution">
    <text evidence="2">The sequence shown here is derived from an EMBL/GenBank/DDBJ whole genome shotgun (WGS) entry which is preliminary data.</text>
</comment>
<name>A0A8J5T3P2_ZIZPA</name>
<reference evidence="2" key="1">
    <citation type="journal article" date="2021" name="bioRxiv">
        <title>Whole Genome Assembly and Annotation of Northern Wild Rice, Zizania palustris L., Supports a Whole Genome Duplication in the Zizania Genus.</title>
        <authorList>
            <person name="Haas M."/>
            <person name="Kono T."/>
            <person name="Macchietto M."/>
            <person name="Millas R."/>
            <person name="McGilp L."/>
            <person name="Shao M."/>
            <person name="Duquette J."/>
            <person name="Hirsch C.N."/>
            <person name="Kimball J."/>
        </authorList>
    </citation>
    <scope>NUCLEOTIDE SEQUENCE</scope>
    <source>
        <tissue evidence="2">Fresh leaf tissue</tissue>
    </source>
</reference>
<reference evidence="2" key="2">
    <citation type="submission" date="2021-02" db="EMBL/GenBank/DDBJ databases">
        <authorList>
            <person name="Kimball J.A."/>
            <person name="Haas M.W."/>
            <person name="Macchietto M."/>
            <person name="Kono T."/>
            <person name="Duquette J."/>
            <person name="Shao M."/>
        </authorList>
    </citation>
    <scope>NUCLEOTIDE SEQUENCE</scope>
    <source>
        <tissue evidence="2">Fresh leaf tissue</tissue>
    </source>
</reference>
<proteinExistence type="predicted"/>
<dbReference type="Proteomes" id="UP000729402">
    <property type="component" value="Unassembled WGS sequence"/>
</dbReference>
<evidence type="ECO:0000313" key="2">
    <source>
        <dbReference type="EMBL" id="KAG8067479.1"/>
    </source>
</evidence>
<feature type="region of interest" description="Disordered" evidence="1">
    <location>
        <begin position="29"/>
        <end position="68"/>
    </location>
</feature>
<gene>
    <name evidence="2" type="ORF">GUJ93_ZPchr0005g15929</name>
</gene>
<feature type="compositionally biased region" description="Basic and acidic residues" evidence="1">
    <location>
        <begin position="37"/>
        <end position="52"/>
    </location>
</feature>
<dbReference type="AlphaFoldDB" id="A0A8J5T3P2"/>